<evidence type="ECO:0000313" key="2">
    <source>
        <dbReference type="Proteomes" id="UP000245802"/>
    </source>
</evidence>
<dbReference type="AlphaFoldDB" id="A0A2Z3GZC4"/>
<gene>
    <name evidence="1" type="ORF">C1280_20415</name>
</gene>
<evidence type="ECO:0000313" key="1">
    <source>
        <dbReference type="EMBL" id="AWM39113.1"/>
    </source>
</evidence>
<name>A0A2Z3GZC4_9BACT</name>
<dbReference type="Proteomes" id="UP000245802">
    <property type="component" value="Chromosome"/>
</dbReference>
<sequence>MTIVGLAADRRPAVHYREEQQFISVAPSGDREVKNLPAAFDGCPVVVVVLTGTPAGEVVRGMATDPIAPTDAAKFGDALKTKLSDAGYTGIAAEIVRIKP</sequence>
<proteinExistence type="predicted"/>
<reference evidence="1 2" key="1">
    <citation type="submission" date="2018-01" db="EMBL/GenBank/DDBJ databases">
        <title>G. obscuriglobus.</title>
        <authorList>
            <person name="Franke J."/>
            <person name="Blomberg W."/>
            <person name="Selmecki A."/>
        </authorList>
    </citation>
    <scope>NUCLEOTIDE SEQUENCE [LARGE SCALE GENOMIC DNA]</scope>
    <source>
        <strain evidence="1 2">DSM 5831</strain>
    </source>
</reference>
<protein>
    <submittedName>
        <fullName evidence="1">Uncharacterized protein</fullName>
    </submittedName>
</protein>
<organism evidence="1 2">
    <name type="scientific">Gemmata obscuriglobus</name>
    <dbReference type="NCBI Taxonomy" id="114"/>
    <lineage>
        <taxon>Bacteria</taxon>
        <taxon>Pseudomonadati</taxon>
        <taxon>Planctomycetota</taxon>
        <taxon>Planctomycetia</taxon>
        <taxon>Gemmatales</taxon>
        <taxon>Gemmataceae</taxon>
        <taxon>Gemmata</taxon>
    </lineage>
</organism>
<keyword evidence="2" id="KW-1185">Reference proteome</keyword>
<dbReference type="KEGG" id="gog:C1280_20415"/>
<accession>A0A2Z3GZC4</accession>
<dbReference type="RefSeq" id="WP_010036476.1">
    <property type="nucleotide sequence ID" value="NZ_CP025958.1"/>
</dbReference>
<dbReference type="EMBL" id="CP025958">
    <property type="protein sequence ID" value="AWM39113.1"/>
    <property type="molecule type" value="Genomic_DNA"/>
</dbReference>